<evidence type="ECO:0000313" key="8">
    <source>
        <dbReference type="Proteomes" id="UP000620104"/>
    </source>
</evidence>
<accession>A0A8H3TMM5</accession>
<evidence type="ECO:0000256" key="5">
    <source>
        <dbReference type="SAM" id="MobiDB-lite"/>
    </source>
</evidence>
<feature type="compositionally biased region" description="Low complexity" evidence="5">
    <location>
        <begin position="30"/>
        <end position="40"/>
    </location>
</feature>
<evidence type="ECO:0000256" key="3">
    <source>
        <dbReference type="ARBA" id="ARBA00023242"/>
    </source>
</evidence>
<keyword evidence="3" id="KW-0539">Nucleus</keyword>
<dbReference type="InterPro" id="IPR000504">
    <property type="entry name" value="RRM_dom"/>
</dbReference>
<feature type="compositionally biased region" description="Basic and acidic residues" evidence="5">
    <location>
        <begin position="75"/>
        <end position="84"/>
    </location>
</feature>
<dbReference type="AlphaFoldDB" id="A0A8H3TMM5"/>
<dbReference type="GO" id="GO:0005730">
    <property type="term" value="C:nucleolus"/>
    <property type="evidence" value="ECO:0007669"/>
    <property type="project" value="UniProtKB-SubCell"/>
</dbReference>
<keyword evidence="2 4" id="KW-0694">RNA-binding</keyword>
<feature type="region of interest" description="Disordered" evidence="5">
    <location>
        <begin position="1"/>
        <end position="233"/>
    </location>
</feature>
<proteinExistence type="predicted"/>
<dbReference type="OrthoDB" id="21467at2759"/>
<name>A0A8H3TMM5_9TREE</name>
<dbReference type="SMART" id="SM00360">
    <property type="entry name" value="RRM"/>
    <property type="match status" value="1"/>
</dbReference>
<dbReference type="InterPro" id="IPR035979">
    <property type="entry name" value="RBD_domain_sf"/>
</dbReference>
<feature type="domain" description="RRM" evidence="6">
    <location>
        <begin position="241"/>
        <end position="319"/>
    </location>
</feature>
<dbReference type="Proteomes" id="UP000620104">
    <property type="component" value="Unassembled WGS sequence"/>
</dbReference>
<dbReference type="PROSITE" id="PS50102">
    <property type="entry name" value="RRM"/>
    <property type="match status" value="1"/>
</dbReference>
<dbReference type="Pfam" id="PF00076">
    <property type="entry name" value="RRM_1"/>
    <property type="match status" value="1"/>
</dbReference>
<dbReference type="GO" id="GO:0003723">
    <property type="term" value="F:RNA binding"/>
    <property type="evidence" value="ECO:0007669"/>
    <property type="project" value="UniProtKB-UniRule"/>
</dbReference>
<feature type="compositionally biased region" description="Acidic residues" evidence="5">
    <location>
        <begin position="187"/>
        <end position="200"/>
    </location>
</feature>
<dbReference type="SUPFAM" id="SSF54928">
    <property type="entry name" value="RNA-binding domain, RBD"/>
    <property type="match status" value="1"/>
</dbReference>
<comment type="caution">
    <text evidence="7">The sequence shown here is derived from an EMBL/GenBank/DDBJ whole genome shotgun (WGS) entry which is preliminary data.</text>
</comment>
<evidence type="ECO:0000256" key="4">
    <source>
        <dbReference type="PROSITE-ProRule" id="PRU00176"/>
    </source>
</evidence>
<feature type="compositionally biased region" description="Basic and acidic residues" evidence="5">
    <location>
        <begin position="17"/>
        <end position="28"/>
    </location>
</feature>
<dbReference type="EMBL" id="BLZA01000005">
    <property type="protein sequence ID" value="GHJ83911.1"/>
    <property type="molecule type" value="Genomic_DNA"/>
</dbReference>
<dbReference type="CDD" id="cd12307">
    <property type="entry name" value="RRM_NIFK_like"/>
    <property type="match status" value="1"/>
</dbReference>
<dbReference type="Gene3D" id="3.30.70.330">
    <property type="match status" value="1"/>
</dbReference>
<protein>
    <recommendedName>
        <fullName evidence="6">RRM domain-containing protein</fullName>
    </recommendedName>
</protein>
<evidence type="ECO:0000259" key="6">
    <source>
        <dbReference type="PROSITE" id="PS50102"/>
    </source>
</evidence>
<organism evidence="7 8">
    <name type="scientific">Naganishia liquefaciens</name>
    <dbReference type="NCBI Taxonomy" id="104408"/>
    <lineage>
        <taxon>Eukaryota</taxon>
        <taxon>Fungi</taxon>
        <taxon>Dikarya</taxon>
        <taxon>Basidiomycota</taxon>
        <taxon>Agaricomycotina</taxon>
        <taxon>Tremellomycetes</taxon>
        <taxon>Filobasidiales</taxon>
        <taxon>Filobasidiaceae</taxon>
        <taxon>Naganishia</taxon>
    </lineage>
</organism>
<evidence type="ECO:0000256" key="1">
    <source>
        <dbReference type="ARBA" id="ARBA00004604"/>
    </source>
</evidence>
<dbReference type="InterPro" id="IPR012677">
    <property type="entry name" value="Nucleotide-bd_a/b_plait_sf"/>
</dbReference>
<evidence type="ECO:0000313" key="7">
    <source>
        <dbReference type="EMBL" id="GHJ83911.1"/>
    </source>
</evidence>
<gene>
    <name evidence="7" type="ORF">NliqN6_0313</name>
</gene>
<evidence type="ECO:0000256" key="2">
    <source>
        <dbReference type="ARBA" id="ARBA00022884"/>
    </source>
</evidence>
<keyword evidence="8" id="KW-1185">Reference proteome</keyword>
<comment type="subcellular location">
    <subcellularLocation>
        <location evidence="1">Nucleus</location>
        <location evidence="1">Nucleolus</location>
    </subcellularLocation>
</comment>
<feature type="compositionally biased region" description="Low complexity" evidence="5">
    <location>
        <begin position="64"/>
        <end position="74"/>
    </location>
</feature>
<sequence>MAKKATASASATKASKSTKDAQTPEKRSARPTATAAPTSASKKRKTAEDFLQGGDSEGVKKARVPSVKKAAPAAKETKAEEKKKVAIAKPAVTASTTTDEVPLPTTTKKAAATKGKKKAAGNNTNKVVEGAVQPSVEKPAEGLKSALKKPSSAAVDKKAAPTTNKAAGKKSTQQEDDGFVHGFSSSEGEESDDDDSDVDMDSGKGKSAPVDVKSLPTVAKDDKSVQRKLAKAKKKQDNERGVLYLGRIPHGFYEDEMKAYFSQFGDVTRLRLARNRKTGASKHFAYIEMSSKAVAEITAETMNNYLLMGHILQCHVIPQEKIHPDLWVGANKKWRRVPSARVERSSYGKERTEAEQAKVRAKLFKKDQARQQKIKDLGIDYVYEGFSKPNEAEDASMKA</sequence>
<reference evidence="7" key="1">
    <citation type="submission" date="2020-07" db="EMBL/GenBank/DDBJ databases">
        <title>Draft Genome Sequence of a Deep-Sea Yeast, Naganishia (Cryptococcus) liquefaciens strain N6.</title>
        <authorList>
            <person name="Han Y.W."/>
            <person name="Kajitani R."/>
            <person name="Morimoto H."/>
            <person name="Parhat M."/>
            <person name="Tsubouchi H."/>
            <person name="Bakenova O."/>
            <person name="Ogata M."/>
            <person name="Argunhan B."/>
            <person name="Aoki R."/>
            <person name="Kajiwara S."/>
            <person name="Itoh T."/>
            <person name="Iwasaki H."/>
        </authorList>
    </citation>
    <scope>NUCLEOTIDE SEQUENCE</scope>
    <source>
        <strain evidence="7">N6</strain>
    </source>
</reference>
<feature type="compositionally biased region" description="Low complexity" evidence="5">
    <location>
        <begin position="1"/>
        <end position="15"/>
    </location>
</feature>
<dbReference type="PANTHER" id="PTHR46754">
    <property type="entry name" value="MKI67 FHA DOMAIN-INTERACTING NUCLEOLAR PHOSPHOPROTEIN"/>
    <property type="match status" value="1"/>
</dbReference>
<feature type="compositionally biased region" description="Low complexity" evidence="5">
    <location>
        <begin position="87"/>
        <end position="113"/>
    </location>
</feature>